<comment type="caution">
    <text evidence="5">The sequence shown here is derived from an EMBL/GenBank/DDBJ whole genome shotgun (WGS) entry which is preliminary data.</text>
</comment>
<evidence type="ECO:0000259" key="4">
    <source>
        <dbReference type="Pfam" id="PF13806"/>
    </source>
</evidence>
<organism evidence="5 6">
    <name type="scientific">Chlamydomonas incerta</name>
    <dbReference type="NCBI Taxonomy" id="51695"/>
    <lineage>
        <taxon>Eukaryota</taxon>
        <taxon>Viridiplantae</taxon>
        <taxon>Chlorophyta</taxon>
        <taxon>core chlorophytes</taxon>
        <taxon>Chlorophyceae</taxon>
        <taxon>CS clade</taxon>
        <taxon>Chlamydomonadales</taxon>
        <taxon>Chlamydomonadaceae</taxon>
        <taxon>Chlamydomonas</taxon>
    </lineage>
</organism>
<evidence type="ECO:0000313" key="6">
    <source>
        <dbReference type="Proteomes" id="UP000650467"/>
    </source>
</evidence>
<dbReference type="GO" id="GO:0008942">
    <property type="term" value="F:nitrite reductase [NAD(P)H] activity"/>
    <property type="evidence" value="ECO:0007669"/>
    <property type="project" value="InterPro"/>
</dbReference>
<protein>
    <recommendedName>
        <fullName evidence="4">Rieske-like [2Fe-2S] domain-containing protein</fullName>
    </recommendedName>
</protein>
<proteinExistence type="predicted"/>
<dbReference type="Gene3D" id="2.102.10.10">
    <property type="entry name" value="Rieske [2Fe-2S] iron-sulphur domain"/>
    <property type="match status" value="1"/>
</dbReference>
<keyword evidence="6" id="KW-1185">Reference proteome</keyword>
<dbReference type="Pfam" id="PF13806">
    <property type="entry name" value="Rieske_2"/>
    <property type="match status" value="1"/>
</dbReference>
<dbReference type="SUPFAM" id="SSF50022">
    <property type="entry name" value="ISP domain"/>
    <property type="match status" value="1"/>
</dbReference>
<dbReference type="GO" id="GO:0042128">
    <property type="term" value="P:nitrate assimilation"/>
    <property type="evidence" value="ECO:0007669"/>
    <property type="project" value="UniProtKB-KW"/>
</dbReference>
<feature type="domain" description="Rieske-like [2Fe-2S]" evidence="4">
    <location>
        <begin position="90"/>
        <end position="214"/>
    </location>
</feature>
<evidence type="ECO:0000256" key="1">
    <source>
        <dbReference type="ARBA" id="ARBA00023002"/>
    </source>
</evidence>
<feature type="compositionally biased region" description="Polar residues" evidence="3">
    <location>
        <begin position="1"/>
        <end position="11"/>
    </location>
</feature>
<dbReference type="InterPro" id="IPR012748">
    <property type="entry name" value="Rieske-like_NirD"/>
</dbReference>
<dbReference type="GO" id="GO:0051537">
    <property type="term" value="F:2 iron, 2 sulfur cluster binding"/>
    <property type="evidence" value="ECO:0007669"/>
    <property type="project" value="InterPro"/>
</dbReference>
<dbReference type="OrthoDB" id="1910064at2759"/>
<sequence length="216" mass="22845">MKTIAQKSLAPTSRGHVVPPRSVRQAAGGGGFGKTNKKVETGGSGIYTAPKSKKRVDLVKELGLDNSAAAAAAPAVAAPASETEKLSKGNWFPLAKVSDFEGGKKRKICELKGNKQVVVLHKYQDAVYATNAFSTAYQYPLIDAKIEDGEEGPIITTPLDGTIYDLKTGKVIKWVPSDGSAIRGLLRTLKADVKPVALPVYPVVVKGDGTVMVRLS</sequence>
<dbReference type="InterPro" id="IPR036922">
    <property type="entry name" value="Rieske_2Fe-2S_sf"/>
</dbReference>
<keyword evidence="1" id="KW-0560">Oxidoreductase</keyword>
<evidence type="ECO:0000313" key="5">
    <source>
        <dbReference type="EMBL" id="KAG2432614.1"/>
    </source>
</evidence>
<gene>
    <name evidence="5" type="ORF">HXX76_008954</name>
</gene>
<dbReference type="AlphaFoldDB" id="A0A835W0L3"/>
<evidence type="ECO:0000256" key="2">
    <source>
        <dbReference type="ARBA" id="ARBA00023063"/>
    </source>
</evidence>
<reference evidence="5" key="1">
    <citation type="journal article" date="2020" name="bioRxiv">
        <title>Comparative genomics of Chlamydomonas.</title>
        <authorList>
            <person name="Craig R.J."/>
            <person name="Hasan A.R."/>
            <person name="Ness R.W."/>
            <person name="Keightley P.D."/>
        </authorList>
    </citation>
    <scope>NUCLEOTIDE SEQUENCE</scope>
    <source>
        <strain evidence="5">SAG 7.73</strain>
    </source>
</reference>
<feature type="region of interest" description="Disordered" evidence="3">
    <location>
        <begin position="1"/>
        <end position="46"/>
    </location>
</feature>
<dbReference type="EMBL" id="JAEHOC010000021">
    <property type="protein sequence ID" value="KAG2432614.1"/>
    <property type="molecule type" value="Genomic_DNA"/>
</dbReference>
<evidence type="ECO:0000256" key="3">
    <source>
        <dbReference type="SAM" id="MobiDB-lite"/>
    </source>
</evidence>
<accession>A0A835W0L3</accession>
<dbReference type="Proteomes" id="UP000650467">
    <property type="component" value="Unassembled WGS sequence"/>
</dbReference>
<name>A0A835W0L3_CHLIN</name>
<keyword evidence="2" id="KW-0534">Nitrate assimilation</keyword>